<dbReference type="InterPro" id="IPR001279">
    <property type="entry name" value="Metallo-B-lactamas"/>
</dbReference>
<dbReference type="Proteomes" id="UP000249725">
    <property type="component" value="Unassembled WGS sequence"/>
</dbReference>
<dbReference type="Gene3D" id="3.60.15.10">
    <property type="entry name" value="Ribonuclease Z/Hydroxyacylglutathione hydrolase-like"/>
    <property type="match status" value="1"/>
</dbReference>
<gene>
    <name evidence="2" type="ORF">DJ018_08380</name>
</gene>
<dbReference type="GO" id="GO:0016787">
    <property type="term" value="F:hydrolase activity"/>
    <property type="evidence" value="ECO:0007669"/>
    <property type="project" value="UniProtKB-KW"/>
</dbReference>
<dbReference type="InterPro" id="IPR036388">
    <property type="entry name" value="WH-like_DNA-bd_sf"/>
</dbReference>
<proteinExistence type="predicted"/>
<dbReference type="SUPFAM" id="SSF56281">
    <property type="entry name" value="Metallo-hydrolase/oxidoreductase"/>
    <property type="match status" value="1"/>
</dbReference>
<comment type="caution">
    <text evidence="2">The sequence shown here is derived from an EMBL/GenBank/DDBJ whole genome shotgun (WGS) entry which is preliminary data.</text>
</comment>
<reference evidence="3" key="1">
    <citation type="submission" date="2018-05" db="EMBL/GenBank/DDBJ databases">
        <authorList>
            <person name="Li X."/>
        </authorList>
    </citation>
    <scope>NUCLEOTIDE SEQUENCE [LARGE SCALE GENOMIC DNA]</scope>
    <source>
        <strain evidence="3">YIM 73061</strain>
    </source>
</reference>
<dbReference type="Pfam" id="PF17778">
    <property type="entry name" value="WHD_BLACT"/>
    <property type="match status" value="1"/>
</dbReference>
<dbReference type="PANTHER" id="PTHR23131:SF0">
    <property type="entry name" value="ENDORIBONUCLEASE LACTB2"/>
    <property type="match status" value="1"/>
</dbReference>
<dbReference type="OrthoDB" id="9784009at2"/>
<evidence type="ECO:0000313" key="2">
    <source>
        <dbReference type="EMBL" id="RAK57911.1"/>
    </source>
</evidence>
<dbReference type="RefSeq" id="WP_111514361.1">
    <property type="nucleotide sequence ID" value="NZ_QFYR01000001.1"/>
</dbReference>
<dbReference type="SMART" id="SM00849">
    <property type="entry name" value="Lactamase_B"/>
    <property type="match status" value="1"/>
</dbReference>
<dbReference type="InterPro" id="IPR050662">
    <property type="entry name" value="Sec-metab_biosynth-thioest"/>
</dbReference>
<organism evidence="2 3">
    <name type="scientific">Phenylobacterium deserti</name>
    <dbReference type="NCBI Taxonomy" id="1914756"/>
    <lineage>
        <taxon>Bacteria</taxon>
        <taxon>Pseudomonadati</taxon>
        <taxon>Pseudomonadota</taxon>
        <taxon>Alphaproteobacteria</taxon>
        <taxon>Caulobacterales</taxon>
        <taxon>Caulobacteraceae</taxon>
        <taxon>Phenylobacterium</taxon>
    </lineage>
</organism>
<dbReference type="Gene3D" id="1.10.10.10">
    <property type="entry name" value="Winged helix-like DNA-binding domain superfamily/Winged helix DNA-binding domain"/>
    <property type="match status" value="1"/>
</dbReference>
<feature type="domain" description="Metallo-beta-lactamase" evidence="1">
    <location>
        <begin position="36"/>
        <end position="211"/>
    </location>
</feature>
<dbReference type="InterPro" id="IPR041516">
    <property type="entry name" value="LACTB2_WH"/>
</dbReference>
<keyword evidence="3" id="KW-1185">Reference proteome</keyword>
<dbReference type="EMBL" id="QFYR01000001">
    <property type="protein sequence ID" value="RAK57911.1"/>
    <property type="molecule type" value="Genomic_DNA"/>
</dbReference>
<accession>A0A328AUS0</accession>
<evidence type="ECO:0000259" key="1">
    <source>
        <dbReference type="SMART" id="SM00849"/>
    </source>
</evidence>
<dbReference type="PANTHER" id="PTHR23131">
    <property type="entry name" value="ENDORIBONUCLEASE LACTB2"/>
    <property type="match status" value="1"/>
</dbReference>
<sequence length="298" mass="32056">MIPFVRQFAFEYGVCEQVSPLIRRVIANNPGPFTFTGTGTYIVGHDEVAVIDPGPDDPAHLDAILGAVEGERVTAILITHHHADHSPLAAALKAQTGAPVYGCAVAEPHGPDDAGVRTEAGHDAGFTPDVSVCAGGVVSGPGWMLEALPTPGHTSNHICFALAEENALFSGDHVMGWSTTVITPPDGDMTDYMASLQMIRDRGFATLWPTHGPPVREVAPFLDAYIAHRRGRERQILEALADGPARIRDLVPRLYAEVDPRLHPAAALSMLAHMIDLVRRGELSADSEPDFETLYRLL</sequence>
<dbReference type="AlphaFoldDB" id="A0A328AUS0"/>
<dbReference type="CDD" id="cd16278">
    <property type="entry name" value="metallo-hydrolase-like_MBL-fold"/>
    <property type="match status" value="1"/>
</dbReference>
<keyword evidence="2" id="KW-0378">Hydrolase</keyword>
<protein>
    <submittedName>
        <fullName evidence="2">MBL fold metallo-hydrolase</fullName>
    </submittedName>
</protein>
<name>A0A328AUS0_9CAUL</name>
<evidence type="ECO:0000313" key="3">
    <source>
        <dbReference type="Proteomes" id="UP000249725"/>
    </source>
</evidence>
<dbReference type="InterPro" id="IPR036866">
    <property type="entry name" value="RibonucZ/Hydroxyglut_hydro"/>
</dbReference>
<dbReference type="Pfam" id="PF00753">
    <property type="entry name" value="Lactamase_B"/>
    <property type="match status" value="1"/>
</dbReference>